<dbReference type="GO" id="GO:0033281">
    <property type="term" value="C:TAT protein transport complex"/>
    <property type="evidence" value="ECO:0007669"/>
    <property type="project" value="UniProtKB-UniRule"/>
</dbReference>
<comment type="function">
    <text evidence="5">Part of the twin-arginine translocation (Tat) system that transports large folded proteins containing a characteristic twin-arginine motif in their signal peptide across membranes.</text>
</comment>
<name>A0A938WP20_9BACT</name>
<keyword evidence="2 5" id="KW-0812">Transmembrane</keyword>
<dbReference type="RefSeq" id="WP_205109389.1">
    <property type="nucleotide sequence ID" value="NZ_CAWUJD010000001.1"/>
</dbReference>
<dbReference type="GO" id="GO:0043953">
    <property type="term" value="P:protein transport by the Tat complex"/>
    <property type="evidence" value="ECO:0007669"/>
    <property type="project" value="UniProtKB-UniRule"/>
</dbReference>
<dbReference type="GO" id="GO:0065002">
    <property type="term" value="P:intracellular protein transmembrane transport"/>
    <property type="evidence" value="ECO:0007669"/>
    <property type="project" value="TreeGrafter"/>
</dbReference>
<organism evidence="6 7">
    <name type="scientific">Marseilla massiliensis</name>
    <dbReference type="NCBI Taxonomy" id="1841864"/>
    <lineage>
        <taxon>Bacteria</taxon>
        <taxon>Pseudomonadati</taxon>
        <taxon>Bacteroidota</taxon>
        <taxon>Bacteroidia</taxon>
        <taxon>Bacteroidales</taxon>
        <taxon>Prevotellaceae</taxon>
        <taxon>Marseilla</taxon>
    </lineage>
</organism>
<evidence type="ECO:0000256" key="4">
    <source>
        <dbReference type="ARBA" id="ARBA00023136"/>
    </source>
</evidence>
<proteinExistence type="inferred from homology"/>
<reference evidence="6 7" key="1">
    <citation type="journal article" date="2021" name="Sci. Rep.">
        <title>The distribution of antibiotic resistance genes in chicken gut microbiota commensals.</title>
        <authorList>
            <person name="Juricova H."/>
            <person name="Matiasovicova J."/>
            <person name="Kubasova T."/>
            <person name="Cejkova D."/>
            <person name="Rychlik I."/>
        </authorList>
    </citation>
    <scope>NUCLEOTIDE SEQUENCE [LARGE SCALE GENOMIC DNA]</scope>
    <source>
        <strain evidence="6 7">An819</strain>
    </source>
</reference>
<evidence type="ECO:0000313" key="7">
    <source>
        <dbReference type="Proteomes" id="UP000764045"/>
    </source>
</evidence>
<comment type="subunit">
    <text evidence="5">Forms a complex with TatA.</text>
</comment>
<evidence type="ECO:0000256" key="1">
    <source>
        <dbReference type="ARBA" id="ARBA00004141"/>
    </source>
</evidence>
<protein>
    <recommendedName>
        <fullName evidence="5">Sec-independent protein translocase protein TatC</fullName>
    </recommendedName>
</protein>
<feature type="transmembrane region" description="Helical" evidence="5">
    <location>
        <begin position="179"/>
        <end position="200"/>
    </location>
</feature>
<keyword evidence="5" id="KW-1003">Cell membrane</keyword>
<dbReference type="EMBL" id="JACJJL010000011">
    <property type="protein sequence ID" value="MBM6661694.1"/>
    <property type="molecule type" value="Genomic_DNA"/>
</dbReference>
<dbReference type="NCBIfam" id="TIGR00945">
    <property type="entry name" value="tatC"/>
    <property type="match status" value="1"/>
</dbReference>
<comment type="similarity">
    <text evidence="5">Belongs to the TatC family.</text>
</comment>
<evidence type="ECO:0000313" key="6">
    <source>
        <dbReference type="EMBL" id="MBM6661694.1"/>
    </source>
</evidence>
<feature type="transmembrane region" description="Helical" evidence="5">
    <location>
        <begin position="220"/>
        <end position="249"/>
    </location>
</feature>
<feature type="transmembrane region" description="Helical" evidence="5">
    <location>
        <begin position="31"/>
        <end position="48"/>
    </location>
</feature>
<keyword evidence="7" id="KW-1185">Reference proteome</keyword>
<keyword evidence="5" id="KW-0813">Transport</keyword>
<evidence type="ECO:0000256" key="3">
    <source>
        <dbReference type="ARBA" id="ARBA00022989"/>
    </source>
</evidence>
<accession>A0A938WP20</accession>
<dbReference type="AlphaFoldDB" id="A0A938WP20"/>
<dbReference type="InterPro" id="IPR002033">
    <property type="entry name" value="TatC"/>
</dbReference>
<evidence type="ECO:0000256" key="5">
    <source>
        <dbReference type="HAMAP-Rule" id="MF_00902"/>
    </source>
</evidence>
<keyword evidence="5" id="KW-0811">Translocation</keyword>
<dbReference type="PANTHER" id="PTHR30371:SF0">
    <property type="entry name" value="SEC-INDEPENDENT PROTEIN TRANSLOCASE PROTEIN TATC, CHLOROPLASTIC-RELATED"/>
    <property type="match status" value="1"/>
</dbReference>
<dbReference type="GO" id="GO:0009977">
    <property type="term" value="F:proton motive force dependent protein transmembrane transporter activity"/>
    <property type="evidence" value="ECO:0007669"/>
    <property type="project" value="TreeGrafter"/>
</dbReference>
<dbReference type="Pfam" id="PF00902">
    <property type="entry name" value="TatC"/>
    <property type="match status" value="1"/>
</dbReference>
<dbReference type="PANTHER" id="PTHR30371">
    <property type="entry name" value="SEC-INDEPENDENT PROTEIN TRANSLOCASE PROTEIN TATC"/>
    <property type="match status" value="1"/>
</dbReference>
<sequence>MATEGKHRSGGGHTDGAELTFWEHLDVLRGSLIRMIVAAIVAAVLAFCLKEPLFSVVLAPADGSFFIYRLLGGEPFRLHLINTGLTEQFMIHMKVALMGGVLIASPYLLYVLFRFVSPALYENERRVSVRLVVAAYIMFMVGVAANYMLIFPLTVRFLGTYQVSPGIDNMLTVGSYIDTLLMMSLVFGIVFEIPVVSWMLARFGMLRARWMRRFRRHAVVAILVVSAVITPTADVFTLVIVALPIWLLYELSIVVVRSAELSSSADDAEELDSTQKPIQI</sequence>
<dbReference type="Proteomes" id="UP000764045">
    <property type="component" value="Unassembled WGS sequence"/>
</dbReference>
<gene>
    <name evidence="5 6" type="primary">tatC</name>
    <name evidence="6" type="ORF">H6B30_08020</name>
</gene>
<comment type="subcellular location">
    <subcellularLocation>
        <location evidence="5">Cell membrane</location>
        <topology evidence="5">Multi-pass membrane protein</topology>
    </subcellularLocation>
    <subcellularLocation>
        <location evidence="1">Membrane</location>
        <topology evidence="1">Multi-pass membrane protein</topology>
    </subcellularLocation>
</comment>
<keyword evidence="5" id="KW-0653">Protein transport</keyword>
<feature type="transmembrane region" description="Helical" evidence="5">
    <location>
        <begin position="133"/>
        <end position="159"/>
    </location>
</feature>
<evidence type="ECO:0000256" key="2">
    <source>
        <dbReference type="ARBA" id="ARBA00022692"/>
    </source>
</evidence>
<comment type="caution">
    <text evidence="6">The sequence shown here is derived from an EMBL/GenBank/DDBJ whole genome shotgun (WGS) entry which is preliminary data.</text>
</comment>
<dbReference type="PRINTS" id="PR01840">
    <property type="entry name" value="TATCFAMILY"/>
</dbReference>
<feature type="transmembrane region" description="Helical" evidence="5">
    <location>
        <begin position="91"/>
        <end position="113"/>
    </location>
</feature>
<dbReference type="HAMAP" id="MF_00902">
    <property type="entry name" value="TatC"/>
    <property type="match status" value="1"/>
</dbReference>
<keyword evidence="3 5" id="KW-1133">Transmembrane helix</keyword>
<comment type="caution">
    <text evidence="5">Lacks conserved residue(s) required for the propagation of feature annotation.</text>
</comment>
<keyword evidence="4 5" id="KW-0472">Membrane</keyword>